<dbReference type="AlphaFoldDB" id="A0AAD7U2M2"/>
<evidence type="ECO:0000313" key="2">
    <source>
        <dbReference type="Proteomes" id="UP001215151"/>
    </source>
</evidence>
<dbReference type="Gene3D" id="3.80.10.10">
    <property type="entry name" value="Ribonuclease Inhibitor"/>
    <property type="match status" value="1"/>
</dbReference>
<proteinExistence type="predicted"/>
<dbReference type="EMBL" id="JAPEVG010000011">
    <property type="protein sequence ID" value="KAJ8496867.1"/>
    <property type="molecule type" value="Genomic_DNA"/>
</dbReference>
<protein>
    <submittedName>
        <fullName evidence="1">Uncharacterized protein</fullName>
    </submittedName>
</protein>
<comment type="caution">
    <text evidence="1">The sequence shown here is derived from an EMBL/GenBank/DDBJ whole genome shotgun (WGS) entry which is preliminary data.</text>
</comment>
<dbReference type="SUPFAM" id="SSF52047">
    <property type="entry name" value="RNI-like"/>
    <property type="match status" value="1"/>
</dbReference>
<sequence>MFFPFLTESTAPGFSMATSVDRALQVEEILGTIFRHLSPYVWDRKAVLTVPNRVNLNHGKDFSHLGVDALPCMENQTALVQCARVSRTIGPHALKVLWRTLPDIRPLLHLLNVMGFSYGDSASGMPFHTFPSTIELPPDEWKWRRYRWYASCVVGVRSVIDYDALEAWSDLGGPPLLPKLQSARFRIDPRSYNRTLRLLTSSIRDLSINFDSTSSRHWEASRYTTTDVLTAAARLAPAVEMLNITFRVPPKDLCPVLPQFSHLRILVVTGWMTPSLHEAIELLDHLEVLYVKLYWTRNAEPNMRNLPTRRCHNVKTLVALTLSEPITSALQSTEFPLVETVRLEVWPHSSDATDMLTHLMGTLRDNAPKMRTLTLTTRSAFTHGDRPPPRLVTVIEPLLQHSALETLSITLNDNYVFALTRDDILSISSAWPNLVHLTLAHAPTRSDEALPPVTTFLELANALPQLQTLVLCARFDCSGRDNWRDASIPPHPLRQLFLGLDQETGSYRPDKTWRALAAILERCFPRLELKYDLVQPEAVGAQAMETWRDVLHHLQDIRSGGRRSLSPPGF</sequence>
<gene>
    <name evidence="1" type="ORF">ONZ51_g859</name>
</gene>
<dbReference type="InterPro" id="IPR032675">
    <property type="entry name" value="LRR_dom_sf"/>
</dbReference>
<accession>A0AAD7U2M2</accession>
<name>A0AAD7U2M2_9APHY</name>
<dbReference type="Proteomes" id="UP001215151">
    <property type="component" value="Unassembled WGS sequence"/>
</dbReference>
<keyword evidence="2" id="KW-1185">Reference proteome</keyword>
<reference evidence="1" key="1">
    <citation type="submission" date="2022-11" db="EMBL/GenBank/DDBJ databases">
        <title>Genome Sequence of Cubamyces cubensis.</title>
        <authorList>
            <person name="Buettner E."/>
        </authorList>
    </citation>
    <scope>NUCLEOTIDE SEQUENCE</scope>
    <source>
        <strain evidence="1">MPL-01</strain>
    </source>
</reference>
<evidence type="ECO:0000313" key="1">
    <source>
        <dbReference type="EMBL" id="KAJ8496867.1"/>
    </source>
</evidence>
<organism evidence="1 2">
    <name type="scientific">Trametes cubensis</name>
    <dbReference type="NCBI Taxonomy" id="1111947"/>
    <lineage>
        <taxon>Eukaryota</taxon>
        <taxon>Fungi</taxon>
        <taxon>Dikarya</taxon>
        <taxon>Basidiomycota</taxon>
        <taxon>Agaricomycotina</taxon>
        <taxon>Agaricomycetes</taxon>
        <taxon>Polyporales</taxon>
        <taxon>Polyporaceae</taxon>
        <taxon>Trametes</taxon>
    </lineage>
</organism>